<dbReference type="RefSeq" id="WP_339969171.1">
    <property type="nucleotide sequence ID" value="NZ_JAWMWG010000001.1"/>
</dbReference>
<evidence type="ECO:0000256" key="2">
    <source>
        <dbReference type="SAM" id="Phobius"/>
    </source>
</evidence>
<comment type="caution">
    <text evidence="3">The sequence shown here is derived from an EMBL/GenBank/DDBJ whole genome shotgun (WGS) entry which is preliminary data.</text>
</comment>
<organism evidence="3 4">
    <name type="scientific">Holzapfeliella saturejae</name>
    <dbReference type="NCBI Taxonomy" id="3082953"/>
    <lineage>
        <taxon>Bacteria</taxon>
        <taxon>Bacillati</taxon>
        <taxon>Bacillota</taxon>
        <taxon>Bacilli</taxon>
        <taxon>Lactobacillales</taxon>
        <taxon>Lactobacillaceae</taxon>
        <taxon>Holzapfeliella</taxon>
    </lineage>
</organism>
<evidence type="ECO:0000313" key="4">
    <source>
        <dbReference type="Proteomes" id="UP001377804"/>
    </source>
</evidence>
<proteinExistence type="predicted"/>
<keyword evidence="2" id="KW-0472">Membrane</keyword>
<gene>
    <name evidence="3" type="ORF">R4Y45_03085</name>
</gene>
<keyword evidence="2" id="KW-1133">Transmembrane helix</keyword>
<dbReference type="Proteomes" id="UP001377804">
    <property type="component" value="Unassembled WGS sequence"/>
</dbReference>
<protein>
    <submittedName>
        <fullName evidence="3">Uncharacterized protein</fullName>
    </submittedName>
</protein>
<dbReference type="EMBL" id="JAWMWG010000001">
    <property type="protein sequence ID" value="MEJ6348212.1"/>
    <property type="molecule type" value="Genomic_DNA"/>
</dbReference>
<name>A0ABU8SHN9_9LACO</name>
<feature type="transmembrane region" description="Helical" evidence="2">
    <location>
        <begin position="5"/>
        <end position="28"/>
    </location>
</feature>
<evidence type="ECO:0000313" key="3">
    <source>
        <dbReference type="EMBL" id="MEJ6348212.1"/>
    </source>
</evidence>
<reference evidence="3 4" key="1">
    <citation type="submission" date="2023-10" db="EMBL/GenBank/DDBJ databases">
        <title>Holzapfeliella saturejae sp. nov. isolated from Satureja montana flowers.</title>
        <authorList>
            <person name="Alcantara C."/>
            <person name="Zuniga M."/>
            <person name="Landete J.M."/>
            <person name="Monedero V."/>
        </authorList>
    </citation>
    <scope>NUCLEOTIDE SEQUENCE [LARGE SCALE GENOMIC DNA]</scope>
    <source>
        <strain evidence="3 4">He02</strain>
    </source>
</reference>
<feature type="region of interest" description="Disordered" evidence="1">
    <location>
        <begin position="76"/>
        <end position="97"/>
    </location>
</feature>
<keyword evidence="4" id="KW-1185">Reference proteome</keyword>
<feature type="compositionally biased region" description="Basic and acidic residues" evidence="1">
    <location>
        <begin position="82"/>
        <end position="97"/>
    </location>
</feature>
<feature type="transmembrane region" description="Helical" evidence="2">
    <location>
        <begin position="34"/>
        <end position="51"/>
    </location>
</feature>
<sequence length="97" mass="11566">MSVFLIVMGILFLIMLVVIFFMMLGLILTVLFKFILPLLIIFGIGMWIYVAHNRRKGTTKFNKSYFKNNRYHRYYRSNSTRKHAENVTEEKKGETHD</sequence>
<accession>A0ABU8SHN9</accession>
<evidence type="ECO:0000256" key="1">
    <source>
        <dbReference type="SAM" id="MobiDB-lite"/>
    </source>
</evidence>
<keyword evidence="2" id="KW-0812">Transmembrane</keyword>